<dbReference type="EMBL" id="BMRJ01000001">
    <property type="protein sequence ID" value="GGR14806.1"/>
    <property type="molecule type" value="Genomic_DNA"/>
</dbReference>
<accession>A0A918CBU6</accession>
<dbReference type="SUPFAM" id="SSF161098">
    <property type="entry name" value="MetI-like"/>
    <property type="match status" value="1"/>
</dbReference>
<evidence type="ECO:0000256" key="4">
    <source>
        <dbReference type="ARBA" id="ARBA00022692"/>
    </source>
</evidence>
<feature type="transmembrane region" description="Helical" evidence="7">
    <location>
        <begin position="190"/>
        <end position="212"/>
    </location>
</feature>
<proteinExistence type="inferred from homology"/>
<evidence type="ECO:0000256" key="5">
    <source>
        <dbReference type="ARBA" id="ARBA00022989"/>
    </source>
</evidence>
<dbReference type="Gene3D" id="1.10.3720.10">
    <property type="entry name" value="MetI-like"/>
    <property type="match status" value="1"/>
</dbReference>
<gene>
    <name evidence="9" type="primary">ssuC</name>
    <name evidence="9" type="ORF">GCM10010196_04330</name>
</gene>
<dbReference type="AlphaFoldDB" id="A0A918CBU6"/>
<evidence type="ECO:0000256" key="7">
    <source>
        <dbReference type="RuleBase" id="RU363032"/>
    </source>
</evidence>
<keyword evidence="10" id="KW-1185">Reference proteome</keyword>
<evidence type="ECO:0000256" key="6">
    <source>
        <dbReference type="ARBA" id="ARBA00023136"/>
    </source>
</evidence>
<feature type="transmembrane region" description="Helical" evidence="7">
    <location>
        <begin position="233"/>
        <end position="258"/>
    </location>
</feature>
<evidence type="ECO:0000256" key="1">
    <source>
        <dbReference type="ARBA" id="ARBA00004651"/>
    </source>
</evidence>
<protein>
    <submittedName>
        <fullName evidence="9">ABC transporter permease</fullName>
    </submittedName>
</protein>
<evidence type="ECO:0000313" key="10">
    <source>
        <dbReference type="Proteomes" id="UP000610303"/>
    </source>
</evidence>
<evidence type="ECO:0000256" key="3">
    <source>
        <dbReference type="ARBA" id="ARBA00022475"/>
    </source>
</evidence>
<dbReference type="PANTHER" id="PTHR30151">
    <property type="entry name" value="ALKANE SULFONATE ABC TRANSPORTER-RELATED, MEMBRANE SUBUNIT"/>
    <property type="match status" value="1"/>
</dbReference>
<comment type="similarity">
    <text evidence="7">Belongs to the binding-protein-dependent transport system permease family.</text>
</comment>
<evidence type="ECO:0000313" key="9">
    <source>
        <dbReference type="EMBL" id="GGR14806.1"/>
    </source>
</evidence>
<name>A0A918CBU6_AGRME</name>
<dbReference type="RefSeq" id="WP_189083665.1">
    <property type="nucleotide sequence ID" value="NZ_BMRJ01000001.1"/>
</dbReference>
<dbReference type="Proteomes" id="UP000610303">
    <property type="component" value="Unassembled WGS sequence"/>
</dbReference>
<dbReference type="InterPro" id="IPR000515">
    <property type="entry name" value="MetI-like"/>
</dbReference>
<sequence length="271" mass="28216">MTATALATGRPVATAGARTRRLVWGWRLALVLLLAGLWELSRAPWSPAAELLPPLADIGVALAGLPLRAETWAAVGATLGAALTGLAIAGVLGVALGTLLGLLPAVARATRLLVELARAMPVFGLLPVCILLLGTGFPLTVVIVVTACVWPFLVQTRLGVAGLHPQLRDVVRAYRVPRPLVVRRVLLPQALPMIGTGLRIALAMAVVVTIGTETIIQSTGLGERIAIAERSGAMALMFAYVLLAALLGLACNVLAVAAERSLTRWRPAEVG</sequence>
<keyword evidence="2 7" id="KW-0813">Transport</keyword>
<comment type="subcellular location">
    <subcellularLocation>
        <location evidence="1 7">Cell membrane</location>
        <topology evidence="1 7">Multi-pass membrane protein</topology>
    </subcellularLocation>
</comment>
<dbReference type="InterPro" id="IPR035906">
    <property type="entry name" value="MetI-like_sf"/>
</dbReference>
<dbReference type="PANTHER" id="PTHR30151:SF0">
    <property type="entry name" value="ABC TRANSPORTER PERMEASE PROTEIN MJ0413-RELATED"/>
    <property type="match status" value="1"/>
</dbReference>
<feature type="transmembrane region" description="Helical" evidence="7">
    <location>
        <begin position="21"/>
        <end position="38"/>
    </location>
</feature>
<organism evidence="9 10">
    <name type="scientific">Agromyces mediolanus</name>
    <name type="common">Corynebacterium mediolanum</name>
    <dbReference type="NCBI Taxonomy" id="41986"/>
    <lineage>
        <taxon>Bacteria</taxon>
        <taxon>Bacillati</taxon>
        <taxon>Actinomycetota</taxon>
        <taxon>Actinomycetes</taxon>
        <taxon>Micrococcales</taxon>
        <taxon>Microbacteriaceae</taxon>
        <taxon>Agromyces</taxon>
    </lineage>
</organism>
<evidence type="ECO:0000256" key="2">
    <source>
        <dbReference type="ARBA" id="ARBA00022448"/>
    </source>
</evidence>
<dbReference type="GO" id="GO:0005886">
    <property type="term" value="C:plasma membrane"/>
    <property type="evidence" value="ECO:0007669"/>
    <property type="project" value="UniProtKB-SubCell"/>
</dbReference>
<dbReference type="PROSITE" id="PS50928">
    <property type="entry name" value="ABC_TM1"/>
    <property type="match status" value="1"/>
</dbReference>
<keyword evidence="3" id="KW-1003">Cell membrane</keyword>
<comment type="caution">
    <text evidence="9">The sequence shown here is derived from an EMBL/GenBank/DDBJ whole genome shotgun (WGS) entry which is preliminary data.</text>
</comment>
<keyword evidence="4 7" id="KW-0812">Transmembrane</keyword>
<dbReference type="Pfam" id="PF00528">
    <property type="entry name" value="BPD_transp_1"/>
    <property type="match status" value="1"/>
</dbReference>
<feature type="domain" description="ABC transmembrane type-1" evidence="8">
    <location>
        <begin position="75"/>
        <end position="255"/>
    </location>
</feature>
<reference evidence="9" key="1">
    <citation type="journal article" date="2014" name="Int. J. Syst. Evol. Microbiol.">
        <title>Complete genome sequence of Corynebacterium casei LMG S-19264T (=DSM 44701T), isolated from a smear-ripened cheese.</title>
        <authorList>
            <consortium name="US DOE Joint Genome Institute (JGI-PGF)"/>
            <person name="Walter F."/>
            <person name="Albersmeier A."/>
            <person name="Kalinowski J."/>
            <person name="Ruckert C."/>
        </authorList>
    </citation>
    <scope>NUCLEOTIDE SEQUENCE</scope>
    <source>
        <strain evidence="9">JCM 3346</strain>
    </source>
</reference>
<reference evidence="9" key="2">
    <citation type="submission" date="2020-09" db="EMBL/GenBank/DDBJ databases">
        <authorList>
            <person name="Sun Q."/>
            <person name="Ohkuma M."/>
        </authorList>
    </citation>
    <scope>NUCLEOTIDE SEQUENCE</scope>
    <source>
        <strain evidence="9">JCM 3346</strain>
    </source>
</reference>
<keyword evidence="6 7" id="KW-0472">Membrane</keyword>
<evidence type="ECO:0000259" key="8">
    <source>
        <dbReference type="PROSITE" id="PS50928"/>
    </source>
</evidence>
<feature type="transmembrane region" description="Helical" evidence="7">
    <location>
        <begin position="72"/>
        <end position="103"/>
    </location>
</feature>
<feature type="transmembrane region" description="Helical" evidence="7">
    <location>
        <begin position="124"/>
        <end position="153"/>
    </location>
</feature>
<keyword evidence="5 7" id="KW-1133">Transmembrane helix</keyword>
<dbReference type="CDD" id="cd06261">
    <property type="entry name" value="TM_PBP2"/>
    <property type="match status" value="1"/>
</dbReference>
<dbReference type="GO" id="GO:0055085">
    <property type="term" value="P:transmembrane transport"/>
    <property type="evidence" value="ECO:0007669"/>
    <property type="project" value="InterPro"/>
</dbReference>